<sequence length="280" mass="31817">MKGIVTNIFVSNALKNDKKDDYHIVTIGTLDSAVYVFRTTAKMTLEKQTLACALLRTDARNSITQQLIVLDTQSKSPADVYILCGGSNGIIDMFLMKADSKIEDEPIVEFKKHQLLELPSNLPILSIHCHKFTDQEILLSIVQELYNPIRISRSIEPSVSIVKFDTHKLMGKDVKSMKFKRGTHIICRETMIKEPFTIWACYGDEEIGQFMLTQCEFDSKKFEFGDRTNIFLPQAKEKAQDIQQVAVLDKYSCLILGKEALQKLKSANTQPKGHKRQHST</sequence>
<gene>
    <name evidence="1" type="ORF">HMPREF1544_09353</name>
</gene>
<dbReference type="eggNOG" id="ENOG502R2W5">
    <property type="taxonomic scope" value="Eukaryota"/>
</dbReference>
<name>S2J2P8_MUCC1</name>
<protein>
    <submittedName>
        <fullName evidence="1">Uncharacterized protein</fullName>
    </submittedName>
</protein>
<dbReference type="AlphaFoldDB" id="S2J2P8"/>
<reference evidence="2" key="1">
    <citation type="submission" date="2013-05" db="EMBL/GenBank/DDBJ databases">
        <title>The Genome sequence of Mucor circinelloides f. circinelloides 1006PhL.</title>
        <authorList>
            <consortium name="The Broad Institute Genomics Platform"/>
            <person name="Cuomo C."/>
            <person name="Earl A."/>
            <person name="Findley K."/>
            <person name="Lee S.C."/>
            <person name="Walker B."/>
            <person name="Young S."/>
            <person name="Zeng Q."/>
            <person name="Gargeya S."/>
            <person name="Fitzgerald M."/>
            <person name="Haas B."/>
            <person name="Abouelleil A."/>
            <person name="Allen A.W."/>
            <person name="Alvarado L."/>
            <person name="Arachchi H.M."/>
            <person name="Berlin A.M."/>
            <person name="Chapman S.B."/>
            <person name="Gainer-Dewar J."/>
            <person name="Goldberg J."/>
            <person name="Griggs A."/>
            <person name="Gujja S."/>
            <person name="Hansen M."/>
            <person name="Howarth C."/>
            <person name="Imamovic A."/>
            <person name="Ireland A."/>
            <person name="Larimer J."/>
            <person name="McCowan C."/>
            <person name="Murphy C."/>
            <person name="Pearson M."/>
            <person name="Poon T.W."/>
            <person name="Priest M."/>
            <person name="Roberts A."/>
            <person name="Saif S."/>
            <person name="Shea T."/>
            <person name="Sisk P."/>
            <person name="Sykes S."/>
            <person name="Wortman J."/>
            <person name="Nusbaum C."/>
            <person name="Birren B."/>
        </authorList>
    </citation>
    <scope>NUCLEOTIDE SEQUENCE [LARGE SCALE GENOMIC DNA]</scope>
    <source>
        <strain evidence="2">1006PhL</strain>
    </source>
</reference>
<dbReference type="EMBL" id="KE124055">
    <property type="protein sequence ID" value="EPB83899.1"/>
    <property type="molecule type" value="Genomic_DNA"/>
</dbReference>
<accession>S2J2P8</accession>
<organism evidence="1 2">
    <name type="scientific">Mucor circinelloides f. circinelloides (strain 1006PhL)</name>
    <name type="common">Mucormycosis agent</name>
    <name type="synonym">Calyptromyces circinelloides</name>
    <dbReference type="NCBI Taxonomy" id="1220926"/>
    <lineage>
        <taxon>Eukaryota</taxon>
        <taxon>Fungi</taxon>
        <taxon>Fungi incertae sedis</taxon>
        <taxon>Mucoromycota</taxon>
        <taxon>Mucoromycotina</taxon>
        <taxon>Mucoromycetes</taxon>
        <taxon>Mucorales</taxon>
        <taxon>Mucorineae</taxon>
        <taxon>Mucoraceae</taxon>
        <taxon>Mucor</taxon>
    </lineage>
</organism>
<dbReference type="VEuPathDB" id="FungiDB:HMPREF1544_09353"/>
<keyword evidence="2" id="KW-1185">Reference proteome</keyword>
<dbReference type="OrthoDB" id="2248297at2759"/>
<dbReference type="InParanoid" id="S2J2P8"/>
<proteinExistence type="predicted"/>
<dbReference type="Proteomes" id="UP000014254">
    <property type="component" value="Unassembled WGS sequence"/>
</dbReference>
<evidence type="ECO:0000313" key="2">
    <source>
        <dbReference type="Proteomes" id="UP000014254"/>
    </source>
</evidence>
<evidence type="ECO:0000313" key="1">
    <source>
        <dbReference type="EMBL" id="EPB83899.1"/>
    </source>
</evidence>
<dbReference type="OMA" id="YVFRTTA"/>